<gene>
    <name evidence="2" type="ORF">Tci_063190</name>
</gene>
<evidence type="ECO:0008006" key="3">
    <source>
        <dbReference type="Google" id="ProtNLM"/>
    </source>
</evidence>
<feature type="region of interest" description="Disordered" evidence="1">
    <location>
        <begin position="558"/>
        <end position="581"/>
    </location>
</feature>
<comment type="caution">
    <text evidence="2">The sequence shown here is derived from an EMBL/GenBank/DDBJ whole genome shotgun (WGS) entry which is preliminary data.</text>
</comment>
<feature type="region of interest" description="Disordered" evidence="1">
    <location>
        <begin position="1"/>
        <end position="26"/>
    </location>
</feature>
<dbReference type="EMBL" id="BKCJ010010355">
    <property type="protein sequence ID" value="GEU91212.1"/>
    <property type="molecule type" value="Genomic_DNA"/>
</dbReference>
<proteinExistence type="predicted"/>
<protein>
    <recommendedName>
        <fullName evidence="3">Reverse transcriptase domain-containing protein</fullName>
    </recommendedName>
</protein>
<feature type="compositionally biased region" description="Basic and acidic residues" evidence="1">
    <location>
        <begin position="558"/>
        <end position="568"/>
    </location>
</feature>
<organism evidence="2">
    <name type="scientific">Tanacetum cinerariifolium</name>
    <name type="common">Dalmatian daisy</name>
    <name type="synonym">Chrysanthemum cinerariifolium</name>
    <dbReference type="NCBI Taxonomy" id="118510"/>
    <lineage>
        <taxon>Eukaryota</taxon>
        <taxon>Viridiplantae</taxon>
        <taxon>Streptophyta</taxon>
        <taxon>Embryophyta</taxon>
        <taxon>Tracheophyta</taxon>
        <taxon>Spermatophyta</taxon>
        <taxon>Magnoliopsida</taxon>
        <taxon>eudicotyledons</taxon>
        <taxon>Gunneridae</taxon>
        <taxon>Pentapetalae</taxon>
        <taxon>asterids</taxon>
        <taxon>campanulids</taxon>
        <taxon>Asterales</taxon>
        <taxon>Asteraceae</taxon>
        <taxon>Asteroideae</taxon>
        <taxon>Anthemideae</taxon>
        <taxon>Anthemidinae</taxon>
        <taxon>Tanacetum</taxon>
    </lineage>
</organism>
<dbReference type="AlphaFoldDB" id="A0A6L2P1Q7"/>
<evidence type="ECO:0000313" key="2">
    <source>
        <dbReference type="EMBL" id="GEU91212.1"/>
    </source>
</evidence>
<evidence type="ECO:0000256" key="1">
    <source>
        <dbReference type="SAM" id="MobiDB-lite"/>
    </source>
</evidence>
<name>A0A6L2P1Q7_TANCI</name>
<feature type="region of interest" description="Disordered" evidence="1">
    <location>
        <begin position="271"/>
        <end position="297"/>
    </location>
</feature>
<sequence>MASIDLYDSQETEVPQPSSPPHTNVADEAASTGVDVRHGGAATTVTSLDEGQGSGQYDTTRIDGFLYNIEKDLKQTKQIYGAAYTKIIKKIPACCDDDDDYDSAIIPILSTEEPIDSLSMGDDHLDTIPTTKSDEVIKSSVEDLIPIPSEFEENIEYVEASPHDSELVSLEAAEIVIPEVEEIEDDNLREKLLNVHLLIANIEALKDNPTQSSELLTTKHFVLPIWSAYSTTVKSSRDKIEKNTNFKTCEKPVSQVEQIFLEELEKLKRQEQEASDAAESLRKEATHDTQNANTSSTNLLNTVSIPLSTAGPSRAFNDAIQKRSKVYKNSEARALGRNRHDMEVDTAKPIYIVSVAVTTASITVSTASPIRVSTADDISMAKTLVYIRRSAAKDKGKGKMVESKIVQPKTKLQQEQERLGLEAAMRLQAKIDEEERQRIARVHETASSFNIEEWEDMQARVKANEELAVRLQAEERERKRNKPMTQAQQRTCMSNYIKNMGGYTLQQLRGYSFDEINTLFETTMRMVNTFIPMDTEVRRGIPKLVADSSQAVVREVRGTKRATEEELGHQNSKKQKSDELSQEELHQLMIIVPKEMMNIKSLETKYPIID</sequence>
<reference evidence="2" key="1">
    <citation type="journal article" date="2019" name="Sci. Rep.">
        <title>Draft genome of Tanacetum cinerariifolium, the natural source of mosquito coil.</title>
        <authorList>
            <person name="Yamashiro T."/>
            <person name="Shiraishi A."/>
            <person name="Satake H."/>
            <person name="Nakayama K."/>
        </authorList>
    </citation>
    <scope>NUCLEOTIDE SEQUENCE</scope>
</reference>
<accession>A0A6L2P1Q7</accession>